<sequence length="213" mass="23527">MAIQAVIFDLDGVLVHTDRFHYEAWQRMANEEGISFDVSINDRLRGVSRMESLDIILEKSERSYTQSEKEDLADRKNEYYRELLLQLTPADAAEGALAFIARCKEQDVKTAIGSSSRNTPMILERIGLAHVFDAIADGNQIVRSKPDPEVFLLAAQQLGVDPAYCLVVEDAEAGLIAAERAGMLKAAIGAAFDSSVADYRLRNLAEMAEIVFG</sequence>
<dbReference type="Gene3D" id="3.40.50.1000">
    <property type="entry name" value="HAD superfamily/HAD-like"/>
    <property type="match status" value="1"/>
</dbReference>
<evidence type="ECO:0000256" key="1">
    <source>
        <dbReference type="ARBA" id="ARBA00001946"/>
    </source>
</evidence>
<dbReference type="EMBL" id="WHOA01000141">
    <property type="protein sequence ID" value="NOU73835.1"/>
    <property type="molecule type" value="Genomic_DNA"/>
</dbReference>
<keyword evidence="3" id="KW-0597">Phosphoprotein</keyword>
<evidence type="ECO:0000256" key="8">
    <source>
        <dbReference type="ARBA" id="ARBA00044926"/>
    </source>
</evidence>
<dbReference type="InterPro" id="IPR010976">
    <property type="entry name" value="B-phosphoglucomutase_hydrolase"/>
</dbReference>
<evidence type="ECO:0000256" key="9">
    <source>
        <dbReference type="ARBA" id="ARBA00044968"/>
    </source>
</evidence>
<comment type="cofactor">
    <cofactor evidence="1">
        <name>Mg(2+)</name>
        <dbReference type="ChEBI" id="CHEBI:18420"/>
    </cofactor>
</comment>
<dbReference type="SFLD" id="SFLDG01129">
    <property type="entry name" value="C1.5:_HAD__Beta-PGM__Phosphata"/>
    <property type="match status" value="1"/>
</dbReference>
<protein>
    <recommendedName>
        <fullName evidence="10">Beta-phosphoglucomutase</fullName>
        <ecNumber evidence="9">5.4.2.6</ecNumber>
    </recommendedName>
</protein>
<keyword evidence="6 11" id="KW-0413">Isomerase</keyword>
<comment type="similarity">
    <text evidence="2">Belongs to the HAD-like hydrolase superfamily. CbbY/CbbZ/Gph/YieH family.</text>
</comment>
<evidence type="ECO:0000256" key="2">
    <source>
        <dbReference type="ARBA" id="ARBA00006171"/>
    </source>
</evidence>
<evidence type="ECO:0000256" key="4">
    <source>
        <dbReference type="ARBA" id="ARBA00022723"/>
    </source>
</evidence>
<dbReference type="GO" id="GO:0008801">
    <property type="term" value="F:beta-phosphoglucomutase activity"/>
    <property type="evidence" value="ECO:0007669"/>
    <property type="project" value="UniProtKB-EC"/>
</dbReference>
<gene>
    <name evidence="11" type="primary">pgmB</name>
    <name evidence="11" type="ORF">GC098_20925</name>
</gene>
<dbReference type="InterPro" id="IPR051600">
    <property type="entry name" value="Beta-PGM-like"/>
</dbReference>
<dbReference type="InterPro" id="IPR006439">
    <property type="entry name" value="HAD-SF_hydro_IA"/>
</dbReference>
<keyword evidence="5" id="KW-0460">Magnesium</keyword>
<evidence type="ECO:0000256" key="10">
    <source>
        <dbReference type="ARBA" id="ARBA00044991"/>
    </source>
</evidence>
<dbReference type="Gene3D" id="1.10.150.240">
    <property type="entry name" value="Putative phosphatase, domain 2"/>
    <property type="match status" value="1"/>
</dbReference>
<dbReference type="InterPro" id="IPR023198">
    <property type="entry name" value="PGP-like_dom2"/>
</dbReference>
<dbReference type="InterPro" id="IPR010972">
    <property type="entry name" value="Beta-PGM"/>
</dbReference>
<dbReference type="Pfam" id="PF00702">
    <property type="entry name" value="Hydrolase"/>
    <property type="match status" value="1"/>
</dbReference>
<dbReference type="NCBIfam" id="TIGR01509">
    <property type="entry name" value="HAD-SF-IA-v3"/>
    <property type="match status" value="1"/>
</dbReference>
<keyword evidence="12" id="KW-1185">Reference proteome</keyword>
<evidence type="ECO:0000256" key="3">
    <source>
        <dbReference type="ARBA" id="ARBA00022553"/>
    </source>
</evidence>
<reference evidence="11 12" key="1">
    <citation type="submission" date="2019-10" db="EMBL/GenBank/DDBJ databases">
        <title>Description of Paenibacillus terrestris sp. nov.</title>
        <authorList>
            <person name="Carlier A."/>
            <person name="Qi S."/>
        </authorList>
    </citation>
    <scope>NUCLEOTIDE SEQUENCE [LARGE SCALE GENOMIC DNA]</scope>
    <source>
        <strain evidence="11 12">LMG 31458</strain>
    </source>
</reference>
<dbReference type="SFLD" id="SFLDS00003">
    <property type="entry name" value="Haloacid_Dehalogenase"/>
    <property type="match status" value="1"/>
</dbReference>
<dbReference type="InterPro" id="IPR023214">
    <property type="entry name" value="HAD_sf"/>
</dbReference>
<proteinExistence type="inferred from homology"/>
<name>A0ABX1Y1A1_9BACL</name>
<evidence type="ECO:0000313" key="11">
    <source>
        <dbReference type="EMBL" id="NOU73835.1"/>
    </source>
</evidence>
<dbReference type="SFLD" id="SFLDG01135">
    <property type="entry name" value="C1.5.6:_HAD__Beta-PGM__Phospha"/>
    <property type="match status" value="1"/>
</dbReference>
<dbReference type="InterPro" id="IPR036412">
    <property type="entry name" value="HAD-like_sf"/>
</dbReference>
<dbReference type="PANTHER" id="PTHR46193:SF18">
    <property type="entry name" value="HEXITOL PHOSPHATASE B"/>
    <property type="match status" value="1"/>
</dbReference>
<dbReference type="SUPFAM" id="SSF56784">
    <property type="entry name" value="HAD-like"/>
    <property type="match status" value="1"/>
</dbReference>
<evidence type="ECO:0000256" key="6">
    <source>
        <dbReference type="ARBA" id="ARBA00023235"/>
    </source>
</evidence>
<dbReference type="CDD" id="cd02598">
    <property type="entry name" value="HAD_BPGM"/>
    <property type="match status" value="1"/>
</dbReference>
<comment type="catalytic activity">
    <reaction evidence="8">
        <text>beta-D-glucose 1-phosphate = beta-D-glucose 6-phosphate</text>
        <dbReference type="Rhea" id="RHEA:20113"/>
        <dbReference type="ChEBI" id="CHEBI:57684"/>
        <dbReference type="ChEBI" id="CHEBI:58247"/>
        <dbReference type="EC" id="5.4.2.6"/>
    </reaction>
</comment>
<evidence type="ECO:0000313" key="12">
    <source>
        <dbReference type="Proteomes" id="UP000616779"/>
    </source>
</evidence>
<dbReference type="EC" id="5.4.2.6" evidence="9"/>
<dbReference type="PRINTS" id="PR00413">
    <property type="entry name" value="HADHALOGNASE"/>
</dbReference>
<keyword evidence="4" id="KW-0479">Metal-binding</keyword>
<evidence type="ECO:0000256" key="7">
    <source>
        <dbReference type="ARBA" id="ARBA00023277"/>
    </source>
</evidence>
<dbReference type="NCBIfam" id="TIGR01990">
    <property type="entry name" value="bPGM"/>
    <property type="match status" value="1"/>
</dbReference>
<dbReference type="Proteomes" id="UP000616779">
    <property type="component" value="Unassembled WGS sequence"/>
</dbReference>
<organism evidence="11 12">
    <name type="scientific">Paenibacillus phytorum</name>
    <dbReference type="NCBI Taxonomy" id="2654977"/>
    <lineage>
        <taxon>Bacteria</taxon>
        <taxon>Bacillati</taxon>
        <taxon>Bacillota</taxon>
        <taxon>Bacilli</taxon>
        <taxon>Bacillales</taxon>
        <taxon>Paenibacillaceae</taxon>
        <taxon>Paenibacillus</taxon>
    </lineage>
</organism>
<dbReference type="PANTHER" id="PTHR46193">
    <property type="entry name" value="6-PHOSPHOGLUCONATE PHOSPHATASE"/>
    <property type="match status" value="1"/>
</dbReference>
<dbReference type="NCBIfam" id="TIGR02009">
    <property type="entry name" value="PGMB-YQAB-SF"/>
    <property type="match status" value="1"/>
</dbReference>
<evidence type="ECO:0000256" key="5">
    <source>
        <dbReference type="ARBA" id="ARBA00022842"/>
    </source>
</evidence>
<keyword evidence="7" id="KW-0119">Carbohydrate metabolism</keyword>
<accession>A0ABX1Y1A1</accession>
<comment type="caution">
    <text evidence="11">The sequence shown here is derived from an EMBL/GenBank/DDBJ whole genome shotgun (WGS) entry which is preliminary data.</text>
</comment>